<evidence type="ECO:0000313" key="2">
    <source>
        <dbReference type="EMBL" id="NMG77701.1"/>
    </source>
</evidence>
<gene>
    <name evidence="2" type="ORF">GPA25_23415</name>
</gene>
<evidence type="ECO:0008006" key="4">
    <source>
        <dbReference type="Google" id="ProtNLM"/>
    </source>
</evidence>
<accession>A0ABX1QJF0</accession>
<proteinExistence type="predicted"/>
<dbReference type="EMBL" id="WTVQ01000091">
    <property type="protein sequence ID" value="NMG77701.1"/>
    <property type="molecule type" value="Genomic_DNA"/>
</dbReference>
<evidence type="ECO:0000313" key="3">
    <source>
        <dbReference type="Proteomes" id="UP000648984"/>
    </source>
</evidence>
<feature type="compositionally biased region" description="Polar residues" evidence="1">
    <location>
        <begin position="20"/>
        <end position="34"/>
    </location>
</feature>
<organism evidence="2 3">
    <name type="scientific">Aromatoleum diolicum</name>
    <dbReference type="NCBI Taxonomy" id="75796"/>
    <lineage>
        <taxon>Bacteria</taxon>
        <taxon>Pseudomonadati</taxon>
        <taxon>Pseudomonadota</taxon>
        <taxon>Betaproteobacteria</taxon>
        <taxon>Rhodocyclales</taxon>
        <taxon>Rhodocyclaceae</taxon>
        <taxon>Aromatoleum</taxon>
    </lineage>
</organism>
<sequence length="495" mass="54564">MSVFPQSRFPFQASLGISDSRSDGSFTDNNTRSTRLALRQDYRPARGNWNASGRYDRSQLEGSFGKDVVDRITGSYSTNSDDHNLSAEGSFASNRSDDLTSDDFYALVNHGYRLDEATSVSTSASVARQKYSLSGDSLDSGGDAQSAQIFSYLSWVPSDSRWQGTANLRYFQNQSTFGGTTFENRNIGGSASLTYRANQNLNLFGTFGANSDLDGNLGTNQSLGLNYSGDPLNFGNYYYNWYGATSVSNSTSSQVDAQRSMAATLGHSLQRSWQTAEQTTVSGSLNQTVSNNRSMGLSSSSSTSLSHSASVSMQATPSDNLSGYISGSVSDNRTMGDNPSAFQMLNVQVNGRWHINAYSELNANLTWQLSRQQSESQTDTVIIDEFGRPIIVDNESLSRTSSLSGNLGYSHGRLLGVRGLRYTLDFRANTNRDQSRIRGNPDALRSPDQAAWDLDQRLRYRIGRIDTELQIRIAEISDQRNSFIYFRVIRNFGAF</sequence>
<reference evidence="2 3" key="1">
    <citation type="submission" date="2019-12" db="EMBL/GenBank/DDBJ databases">
        <title>Comparative genomics gives insights into the taxonomy of the Azoarcus-Aromatoleum group and reveals separate origins of nif in the plant-associated Azoarcus and non-plant-associated Aromatoleum sub-groups.</title>
        <authorList>
            <person name="Lafos M."/>
            <person name="Maluk M."/>
            <person name="Batista M."/>
            <person name="Junghare M."/>
            <person name="Carmona M."/>
            <person name="Faoro H."/>
            <person name="Cruz L.M."/>
            <person name="Battistoni F."/>
            <person name="De Souza E."/>
            <person name="Pedrosa F."/>
            <person name="Chen W.-M."/>
            <person name="Poole P.S."/>
            <person name="Dixon R.A."/>
            <person name="James E.K."/>
        </authorList>
    </citation>
    <scope>NUCLEOTIDE SEQUENCE [LARGE SCALE GENOMIC DNA]</scope>
    <source>
        <strain evidence="2 3">22Lin</strain>
    </source>
</reference>
<feature type="compositionally biased region" description="Polar residues" evidence="1">
    <location>
        <begin position="276"/>
        <end position="289"/>
    </location>
</feature>
<comment type="caution">
    <text evidence="2">The sequence shown here is derived from an EMBL/GenBank/DDBJ whole genome shotgun (WGS) entry which is preliminary data.</text>
</comment>
<keyword evidence="3" id="KW-1185">Reference proteome</keyword>
<name>A0ABX1QJF0_9RHOO</name>
<evidence type="ECO:0000256" key="1">
    <source>
        <dbReference type="SAM" id="MobiDB-lite"/>
    </source>
</evidence>
<feature type="compositionally biased region" description="Low complexity" evidence="1">
    <location>
        <begin position="290"/>
        <end position="312"/>
    </location>
</feature>
<feature type="region of interest" description="Disordered" evidence="1">
    <location>
        <begin position="20"/>
        <end position="39"/>
    </location>
</feature>
<feature type="region of interest" description="Disordered" evidence="1">
    <location>
        <begin position="276"/>
        <end position="314"/>
    </location>
</feature>
<dbReference type="Proteomes" id="UP000648984">
    <property type="component" value="Unassembled WGS sequence"/>
</dbReference>
<dbReference type="SUPFAM" id="SSF56935">
    <property type="entry name" value="Porins"/>
    <property type="match status" value="1"/>
</dbReference>
<protein>
    <recommendedName>
        <fullName evidence="4">Outer membrane protein beta-barrel domain-containing protein</fullName>
    </recommendedName>
</protein>